<dbReference type="EMBL" id="JAHXDN010000011">
    <property type="protein sequence ID" value="MBW4710785.1"/>
    <property type="molecule type" value="Genomic_DNA"/>
</dbReference>
<accession>A0A9X1G162</accession>
<protein>
    <recommendedName>
        <fullName evidence="3">Ig-like domain-containing protein</fullName>
    </recommendedName>
</protein>
<reference evidence="1" key="1">
    <citation type="submission" date="2021-07" db="EMBL/GenBank/DDBJ databases">
        <title>Roseobacter insulae sp. nov., isolated from a tidal flat.</title>
        <authorList>
            <person name="Park S."/>
            <person name="Yoon J.-H."/>
        </authorList>
    </citation>
    <scope>NUCLEOTIDE SEQUENCE</scope>
    <source>
        <strain evidence="1">YSTF-M11</strain>
    </source>
</reference>
<sequence length="476" mass="48285">MTGIAVGCSLAAPNIRPGPMDVVPPPPPAVLSVVQPLTASSLYEGQTLQDISGFSTLTNLGNFTSSVGTITQAVVVPEGDAGAVDTPLAEGSMAGFSVDVTDDAGTQRRFSSDLTAVEFKSRLVATAGNEAQVELNPLVPDSESLEIVISGGTDYDGTYQPTAGNLRQLSPYHFAGTTRITHAGLAADLAAGMVLTVLEGLFTSTTGILNFSYQWYRDGTAIGGAASKTYTLAAADTGASITCTVTAQDGTNPVTLVTSSAVTISAQGLTALRLFDPLIVQASRNSYLFPAADLSAVPAGTPLYISATSRDNASTYSVVSLTVDGQPATAVTGALSDSGSARIMAGFWKMARPASGICDIAINYSEGIASGIKLTVFAVPNATGEFATSNGRVGGLTELALDLDTQAGSVVLTAFVDEGGGILNWTGVGNISSQQDASARNHATAFTTVASAQTPAATRIATTSGTQKAGSAICIV</sequence>
<dbReference type="RefSeq" id="WP_219507980.1">
    <property type="nucleotide sequence ID" value="NZ_JAHXDN010000011.1"/>
</dbReference>
<dbReference type="Proteomes" id="UP001138661">
    <property type="component" value="Unassembled WGS sequence"/>
</dbReference>
<evidence type="ECO:0000313" key="1">
    <source>
        <dbReference type="EMBL" id="MBW4710785.1"/>
    </source>
</evidence>
<organism evidence="1 2">
    <name type="scientific">Roseobacter insulae</name>
    <dbReference type="NCBI Taxonomy" id="2859783"/>
    <lineage>
        <taxon>Bacteria</taxon>
        <taxon>Pseudomonadati</taxon>
        <taxon>Pseudomonadota</taxon>
        <taxon>Alphaproteobacteria</taxon>
        <taxon>Rhodobacterales</taxon>
        <taxon>Roseobacteraceae</taxon>
        <taxon>Roseobacter</taxon>
    </lineage>
</organism>
<gene>
    <name evidence="1" type="ORF">KX928_23590</name>
</gene>
<evidence type="ECO:0000313" key="2">
    <source>
        <dbReference type="Proteomes" id="UP001138661"/>
    </source>
</evidence>
<keyword evidence="2" id="KW-1185">Reference proteome</keyword>
<dbReference type="AlphaFoldDB" id="A0A9X1G162"/>
<evidence type="ECO:0008006" key="3">
    <source>
        <dbReference type="Google" id="ProtNLM"/>
    </source>
</evidence>
<name>A0A9X1G162_9RHOB</name>
<comment type="caution">
    <text evidence="1">The sequence shown here is derived from an EMBL/GenBank/DDBJ whole genome shotgun (WGS) entry which is preliminary data.</text>
</comment>
<proteinExistence type="predicted"/>